<dbReference type="OrthoDB" id="5388324at2759"/>
<keyword evidence="3" id="KW-1185">Reference proteome</keyword>
<accession>A0A8H3G7V2</accession>
<proteinExistence type="predicted"/>
<feature type="region of interest" description="Disordered" evidence="1">
    <location>
        <begin position="1"/>
        <end position="31"/>
    </location>
</feature>
<gene>
    <name evidence="2" type="ORF">IMSHALPRED_011139</name>
</gene>
<name>A0A8H3G7V2_9LECA</name>
<organism evidence="2 3">
    <name type="scientific">Imshaugia aleurites</name>
    <dbReference type="NCBI Taxonomy" id="172621"/>
    <lineage>
        <taxon>Eukaryota</taxon>
        <taxon>Fungi</taxon>
        <taxon>Dikarya</taxon>
        <taxon>Ascomycota</taxon>
        <taxon>Pezizomycotina</taxon>
        <taxon>Lecanoromycetes</taxon>
        <taxon>OSLEUM clade</taxon>
        <taxon>Lecanoromycetidae</taxon>
        <taxon>Lecanorales</taxon>
        <taxon>Lecanorineae</taxon>
        <taxon>Parmeliaceae</taxon>
        <taxon>Imshaugia</taxon>
    </lineage>
</organism>
<sequence length="72" mass="8141">MPESNEAPRQATRASPRKPALNGSQLDEWYKTKETHEQLAVGEKTSRSFAKTLGFLDEIEKKVDGKTHEQRG</sequence>
<evidence type="ECO:0000256" key="1">
    <source>
        <dbReference type="SAM" id="MobiDB-lite"/>
    </source>
</evidence>
<protein>
    <submittedName>
        <fullName evidence="2">Uncharacterized protein</fullName>
    </submittedName>
</protein>
<evidence type="ECO:0000313" key="3">
    <source>
        <dbReference type="Proteomes" id="UP000664534"/>
    </source>
</evidence>
<dbReference type="AlphaFoldDB" id="A0A8H3G7V2"/>
<comment type="caution">
    <text evidence="2">The sequence shown here is derived from an EMBL/GenBank/DDBJ whole genome shotgun (WGS) entry which is preliminary data.</text>
</comment>
<dbReference type="EMBL" id="CAJPDT010000099">
    <property type="protein sequence ID" value="CAF9937440.1"/>
    <property type="molecule type" value="Genomic_DNA"/>
</dbReference>
<evidence type="ECO:0000313" key="2">
    <source>
        <dbReference type="EMBL" id="CAF9937440.1"/>
    </source>
</evidence>
<reference evidence="2" key="1">
    <citation type="submission" date="2021-03" db="EMBL/GenBank/DDBJ databases">
        <authorList>
            <person name="Tagirdzhanova G."/>
        </authorList>
    </citation>
    <scope>NUCLEOTIDE SEQUENCE</scope>
</reference>
<dbReference type="Proteomes" id="UP000664534">
    <property type="component" value="Unassembled WGS sequence"/>
</dbReference>